<dbReference type="AlphaFoldDB" id="A0A0D7ACY3"/>
<protein>
    <submittedName>
        <fullName evidence="2">Uncharacterized protein</fullName>
    </submittedName>
</protein>
<evidence type="ECO:0000313" key="2">
    <source>
        <dbReference type="EMBL" id="KIY48723.1"/>
    </source>
</evidence>
<dbReference type="EMBL" id="KN881820">
    <property type="protein sequence ID" value="KIY48723.1"/>
    <property type="molecule type" value="Genomic_DNA"/>
</dbReference>
<proteinExistence type="predicted"/>
<name>A0A0D7ACY3_9AGAR</name>
<accession>A0A0D7ACY3</accession>
<reference evidence="2 3" key="1">
    <citation type="journal article" date="2015" name="Fungal Genet. Biol.">
        <title>Evolution of novel wood decay mechanisms in Agaricales revealed by the genome sequences of Fistulina hepatica and Cylindrobasidium torrendii.</title>
        <authorList>
            <person name="Floudas D."/>
            <person name="Held B.W."/>
            <person name="Riley R."/>
            <person name="Nagy L.G."/>
            <person name="Koehler G."/>
            <person name="Ransdell A.S."/>
            <person name="Younus H."/>
            <person name="Chow J."/>
            <person name="Chiniquy J."/>
            <person name="Lipzen A."/>
            <person name="Tritt A."/>
            <person name="Sun H."/>
            <person name="Haridas S."/>
            <person name="LaButti K."/>
            <person name="Ohm R.A."/>
            <person name="Kues U."/>
            <person name="Blanchette R.A."/>
            <person name="Grigoriev I.V."/>
            <person name="Minto R.E."/>
            <person name="Hibbett D.S."/>
        </authorList>
    </citation>
    <scope>NUCLEOTIDE SEQUENCE [LARGE SCALE GENOMIC DNA]</scope>
    <source>
        <strain evidence="2 3">ATCC 64428</strain>
    </source>
</reference>
<sequence length="167" mass="19276">MSSQCKHKHMMWDIEPDILECNVNDEPLSAASYSPTHICRVFVFKKVPRQPPATSPPPPPPPPPPQEDPATLPSDITTPKKQMNNKKYLHKWQEEFPCLLDHIVDMECDSRINNPCPCGIEKARHMVKCRDCSESPLLCPNCCVKYHKFNLWHWAKVWDDEKGCDDQ</sequence>
<gene>
    <name evidence="2" type="ORF">FISHEDRAFT_73348</name>
</gene>
<organism evidence="2 3">
    <name type="scientific">Fistulina hepatica ATCC 64428</name>
    <dbReference type="NCBI Taxonomy" id="1128425"/>
    <lineage>
        <taxon>Eukaryota</taxon>
        <taxon>Fungi</taxon>
        <taxon>Dikarya</taxon>
        <taxon>Basidiomycota</taxon>
        <taxon>Agaricomycotina</taxon>
        <taxon>Agaricomycetes</taxon>
        <taxon>Agaricomycetidae</taxon>
        <taxon>Agaricales</taxon>
        <taxon>Fistulinaceae</taxon>
        <taxon>Fistulina</taxon>
    </lineage>
</organism>
<feature type="region of interest" description="Disordered" evidence="1">
    <location>
        <begin position="49"/>
        <end position="80"/>
    </location>
</feature>
<dbReference type="OrthoDB" id="3257613at2759"/>
<feature type="compositionally biased region" description="Pro residues" evidence="1">
    <location>
        <begin position="49"/>
        <end position="67"/>
    </location>
</feature>
<keyword evidence="3" id="KW-1185">Reference proteome</keyword>
<evidence type="ECO:0000313" key="3">
    <source>
        <dbReference type="Proteomes" id="UP000054144"/>
    </source>
</evidence>
<dbReference type="Proteomes" id="UP000054144">
    <property type="component" value="Unassembled WGS sequence"/>
</dbReference>
<evidence type="ECO:0000256" key="1">
    <source>
        <dbReference type="SAM" id="MobiDB-lite"/>
    </source>
</evidence>